<name>A0ABW5HLA3_9PSEU</name>
<evidence type="ECO:0000259" key="3">
    <source>
        <dbReference type="Pfam" id="PF01557"/>
    </source>
</evidence>
<evidence type="ECO:0000256" key="2">
    <source>
        <dbReference type="ARBA" id="ARBA00022723"/>
    </source>
</evidence>
<comment type="similarity">
    <text evidence="1">Belongs to the FAH family.</text>
</comment>
<organism evidence="4 5">
    <name type="scientific">Amycolatopsis silviterrae</name>
    <dbReference type="NCBI Taxonomy" id="1656914"/>
    <lineage>
        <taxon>Bacteria</taxon>
        <taxon>Bacillati</taxon>
        <taxon>Actinomycetota</taxon>
        <taxon>Actinomycetes</taxon>
        <taxon>Pseudonocardiales</taxon>
        <taxon>Pseudonocardiaceae</taxon>
        <taxon>Amycolatopsis</taxon>
    </lineage>
</organism>
<keyword evidence="2" id="KW-0479">Metal-binding</keyword>
<keyword evidence="4" id="KW-0378">Hydrolase</keyword>
<keyword evidence="5" id="KW-1185">Reference proteome</keyword>
<dbReference type="RefSeq" id="WP_378312127.1">
    <property type="nucleotide sequence ID" value="NZ_JBHUKS010000033.1"/>
</dbReference>
<sequence>MRVVSAGGRLAVLSRDHECVDVEKASDGRFGSDPQAIYARWDEFLEWAQRYDFSRADAVPFDPAEADAPVPAPRQVFAIGLNYRDHAKEAGLPRPPAPVVFTKYPSSLTGPVTTVALPAATVDWEVELVVVMGKTARKVSVEDAWSYVAGITAGQDLSERTSQTAGPAPQWSLAKSLAGFSPIGPAVVTPDEFDDRDDIGLRCWIDGEAVQEGSTAQLIFPVPELIEYLSARLTLYPGDLIFTGTPAGVGVGRTPPRFLKPGEELRSSVEGVGELVQNFVSGA</sequence>
<dbReference type="InterPro" id="IPR011234">
    <property type="entry name" value="Fumarylacetoacetase-like_C"/>
</dbReference>
<dbReference type="PANTHER" id="PTHR42796">
    <property type="entry name" value="FUMARYLACETOACETATE HYDROLASE DOMAIN-CONTAINING PROTEIN 2A-RELATED"/>
    <property type="match status" value="1"/>
</dbReference>
<accession>A0ABW5HLA3</accession>
<gene>
    <name evidence="4" type="ORF">ACFSVL_39565</name>
</gene>
<evidence type="ECO:0000256" key="1">
    <source>
        <dbReference type="ARBA" id="ARBA00010211"/>
    </source>
</evidence>
<dbReference type="InterPro" id="IPR051121">
    <property type="entry name" value="FAH"/>
</dbReference>
<dbReference type="Gene3D" id="3.90.850.10">
    <property type="entry name" value="Fumarylacetoacetase-like, C-terminal domain"/>
    <property type="match status" value="1"/>
</dbReference>
<dbReference type="EMBL" id="JBHUKS010000033">
    <property type="protein sequence ID" value="MFD2473554.1"/>
    <property type="molecule type" value="Genomic_DNA"/>
</dbReference>
<dbReference type="Proteomes" id="UP001597483">
    <property type="component" value="Unassembled WGS sequence"/>
</dbReference>
<evidence type="ECO:0000313" key="4">
    <source>
        <dbReference type="EMBL" id="MFD2473554.1"/>
    </source>
</evidence>
<dbReference type="GO" id="GO:0016787">
    <property type="term" value="F:hydrolase activity"/>
    <property type="evidence" value="ECO:0007669"/>
    <property type="project" value="UniProtKB-KW"/>
</dbReference>
<dbReference type="InterPro" id="IPR036663">
    <property type="entry name" value="Fumarylacetoacetase_C_sf"/>
</dbReference>
<feature type="domain" description="Fumarylacetoacetase-like C-terminal" evidence="3">
    <location>
        <begin position="76"/>
        <end position="279"/>
    </location>
</feature>
<protein>
    <submittedName>
        <fullName evidence="4">Fumarylacetoacetate hydrolase family protein</fullName>
    </submittedName>
</protein>
<dbReference type="Pfam" id="PF01557">
    <property type="entry name" value="FAA_hydrolase"/>
    <property type="match status" value="1"/>
</dbReference>
<evidence type="ECO:0000313" key="5">
    <source>
        <dbReference type="Proteomes" id="UP001597483"/>
    </source>
</evidence>
<comment type="caution">
    <text evidence="4">The sequence shown here is derived from an EMBL/GenBank/DDBJ whole genome shotgun (WGS) entry which is preliminary data.</text>
</comment>
<dbReference type="PANTHER" id="PTHR42796:SF4">
    <property type="entry name" value="FUMARYLACETOACETATE HYDROLASE DOMAIN-CONTAINING PROTEIN 2A"/>
    <property type="match status" value="1"/>
</dbReference>
<reference evidence="5" key="1">
    <citation type="journal article" date="2019" name="Int. J. Syst. Evol. Microbiol.">
        <title>The Global Catalogue of Microorganisms (GCM) 10K type strain sequencing project: providing services to taxonomists for standard genome sequencing and annotation.</title>
        <authorList>
            <consortium name="The Broad Institute Genomics Platform"/>
            <consortium name="The Broad Institute Genome Sequencing Center for Infectious Disease"/>
            <person name="Wu L."/>
            <person name="Ma J."/>
        </authorList>
    </citation>
    <scope>NUCLEOTIDE SEQUENCE [LARGE SCALE GENOMIC DNA]</scope>
    <source>
        <strain evidence="5">CGMCC 4.7641</strain>
    </source>
</reference>
<proteinExistence type="inferred from homology"/>
<dbReference type="SUPFAM" id="SSF56529">
    <property type="entry name" value="FAH"/>
    <property type="match status" value="1"/>
</dbReference>